<evidence type="ECO:0000313" key="2">
    <source>
        <dbReference type="EMBL" id="KAJ1092300.1"/>
    </source>
</evidence>
<dbReference type="Proteomes" id="UP001066276">
    <property type="component" value="Chromosome 11"/>
</dbReference>
<feature type="region of interest" description="Disordered" evidence="1">
    <location>
        <begin position="1"/>
        <end position="25"/>
    </location>
</feature>
<accession>A0AAV7LX91</accession>
<dbReference type="EMBL" id="JANPWB010000015">
    <property type="protein sequence ID" value="KAJ1092300.1"/>
    <property type="molecule type" value="Genomic_DNA"/>
</dbReference>
<feature type="compositionally biased region" description="Low complexity" evidence="1">
    <location>
        <begin position="10"/>
        <end position="25"/>
    </location>
</feature>
<sequence>MAPRFRLGYRSSSRRSMAPSAAPRPLSPGLSLFVLPKGRKAAASALQIPEVIGDWSTDLPLPSWERQSQYAPHPQAGLLFATARHRATLRQPSPQMKLIKTLCKSLKKALCIIRGMAAKKYKNKCNADIFAMAFLPIGDSGSPQVGYG</sequence>
<keyword evidence="3" id="KW-1185">Reference proteome</keyword>
<dbReference type="AlphaFoldDB" id="A0AAV7LX91"/>
<gene>
    <name evidence="2" type="ORF">NDU88_005411</name>
</gene>
<name>A0AAV7LX91_PLEWA</name>
<evidence type="ECO:0000256" key="1">
    <source>
        <dbReference type="SAM" id="MobiDB-lite"/>
    </source>
</evidence>
<reference evidence="2" key="1">
    <citation type="journal article" date="2022" name="bioRxiv">
        <title>Sequencing and chromosome-scale assembly of the giantPleurodeles waltlgenome.</title>
        <authorList>
            <person name="Brown T."/>
            <person name="Elewa A."/>
            <person name="Iarovenko S."/>
            <person name="Subramanian E."/>
            <person name="Araus A.J."/>
            <person name="Petzold A."/>
            <person name="Susuki M."/>
            <person name="Suzuki K.-i.T."/>
            <person name="Hayashi T."/>
            <person name="Toyoda A."/>
            <person name="Oliveira C."/>
            <person name="Osipova E."/>
            <person name="Leigh N.D."/>
            <person name="Simon A."/>
            <person name="Yun M.H."/>
        </authorList>
    </citation>
    <scope>NUCLEOTIDE SEQUENCE</scope>
    <source>
        <strain evidence="2">20211129_DDA</strain>
        <tissue evidence="2">Liver</tissue>
    </source>
</reference>
<comment type="caution">
    <text evidence="2">The sequence shown here is derived from an EMBL/GenBank/DDBJ whole genome shotgun (WGS) entry which is preliminary data.</text>
</comment>
<protein>
    <submittedName>
        <fullName evidence="2">Uncharacterized protein</fullName>
    </submittedName>
</protein>
<evidence type="ECO:0000313" key="3">
    <source>
        <dbReference type="Proteomes" id="UP001066276"/>
    </source>
</evidence>
<proteinExistence type="predicted"/>
<organism evidence="2 3">
    <name type="scientific">Pleurodeles waltl</name>
    <name type="common">Iberian ribbed newt</name>
    <dbReference type="NCBI Taxonomy" id="8319"/>
    <lineage>
        <taxon>Eukaryota</taxon>
        <taxon>Metazoa</taxon>
        <taxon>Chordata</taxon>
        <taxon>Craniata</taxon>
        <taxon>Vertebrata</taxon>
        <taxon>Euteleostomi</taxon>
        <taxon>Amphibia</taxon>
        <taxon>Batrachia</taxon>
        <taxon>Caudata</taxon>
        <taxon>Salamandroidea</taxon>
        <taxon>Salamandridae</taxon>
        <taxon>Pleurodelinae</taxon>
        <taxon>Pleurodeles</taxon>
    </lineage>
</organism>